<sequence>MSHLQSPELPTTSMADLWSSVEYCTERSRLDAVCPLCVTQKLC</sequence>
<dbReference type="Proteomes" id="UP000009097">
    <property type="component" value="Unassembled WGS sequence"/>
</dbReference>
<reference evidence="1" key="1">
    <citation type="submission" date="2007-04" db="EMBL/GenBank/DDBJ databases">
        <authorList>
            <consortium name="The Broad Institute Genome Sequencing Platform"/>
            <person name="Birren B."/>
            <person name="Lander E."/>
            <person name="Galagan J."/>
            <person name="Nusbaum C."/>
            <person name="Devon K."/>
            <person name="Ma L.-J."/>
            <person name="Jaffe D."/>
            <person name="Butler J."/>
            <person name="Alvarez P."/>
            <person name="Gnerre S."/>
            <person name="Grabherr M."/>
            <person name="Kleber M."/>
            <person name="Mauceli E."/>
            <person name="Brockman W."/>
            <person name="MacCallum I.A."/>
            <person name="Young S."/>
            <person name="LaButti K."/>
            <person name="DeCaprio D."/>
            <person name="Crawford M."/>
            <person name="Koehrsen M."/>
            <person name="Engels R."/>
            <person name="Montgomery P."/>
            <person name="Pearson M."/>
            <person name="Howarth C."/>
            <person name="Larson L."/>
            <person name="White J."/>
            <person name="O'Leary S."/>
            <person name="Kodira C."/>
            <person name="Zeng Q."/>
            <person name="Yandava C."/>
            <person name="Alvarado L."/>
            <person name="Kistler C."/>
            <person name="Shim W.-B."/>
            <person name="Kang S."/>
            <person name="Woloshuk C."/>
        </authorList>
    </citation>
    <scope>NUCLEOTIDE SEQUENCE</scope>
    <source>
        <strain evidence="1">4287</strain>
    </source>
</reference>
<evidence type="ECO:0000313" key="1">
    <source>
        <dbReference type="EMBL" id="KNB10251.1"/>
    </source>
</evidence>
<dbReference type="VEuPathDB" id="FungiDB:FOXG_20320"/>
<gene>
    <name evidence="1" type="ORF">FOXG_20320</name>
</gene>
<name>A0A0J9VHE1_FUSO4</name>
<dbReference type="KEGG" id="fox:FOXG_20320"/>
<dbReference type="AlphaFoldDB" id="A0A0J9VHE1"/>
<dbReference type="RefSeq" id="XP_018248296.1">
    <property type="nucleotide sequence ID" value="XM_018400591.1"/>
</dbReference>
<protein>
    <submittedName>
        <fullName evidence="1">Uncharacterized protein</fullName>
    </submittedName>
</protein>
<dbReference type="EMBL" id="DS231708">
    <property type="protein sequence ID" value="KNB10251.1"/>
    <property type="molecule type" value="Genomic_DNA"/>
</dbReference>
<accession>A0A0J9VHE1</accession>
<dbReference type="GeneID" id="28961026"/>
<organism evidence="1 2">
    <name type="scientific">Fusarium oxysporum f. sp. lycopersici (strain 4287 / CBS 123668 / FGSC 9935 / NRRL 34936)</name>
    <name type="common">Fusarium vascular wilt of tomato</name>
    <dbReference type="NCBI Taxonomy" id="426428"/>
    <lineage>
        <taxon>Eukaryota</taxon>
        <taxon>Fungi</taxon>
        <taxon>Dikarya</taxon>
        <taxon>Ascomycota</taxon>
        <taxon>Pezizomycotina</taxon>
        <taxon>Sordariomycetes</taxon>
        <taxon>Hypocreomycetidae</taxon>
        <taxon>Hypocreales</taxon>
        <taxon>Nectriaceae</taxon>
        <taxon>Fusarium</taxon>
        <taxon>Fusarium oxysporum species complex</taxon>
    </lineage>
</organism>
<reference evidence="1" key="2">
    <citation type="journal article" date="2010" name="Nature">
        <title>Comparative genomics reveals mobile pathogenicity chromosomes in Fusarium.</title>
        <authorList>
            <person name="Ma L.J."/>
            <person name="van der Does H.C."/>
            <person name="Borkovich K.A."/>
            <person name="Coleman J.J."/>
            <person name="Daboussi M.J."/>
            <person name="Di Pietro A."/>
            <person name="Dufresne M."/>
            <person name="Freitag M."/>
            <person name="Grabherr M."/>
            <person name="Henrissat B."/>
            <person name="Houterman P.M."/>
            <person name="Kang S."/>
            <person name="Shim W.B."/>
            <person name="Woloshuk C."/>
            <person name="Xie X."/>
            <person name="Xu J.R."/>
            <person name="Antoniw J."/>
            <person name="Baker S.E."/>
            <person name="Bluhm B.H."/>
            <person name="Breakspear A."/>
            <person name="Brown D.W."/>
            <person name="Butchko R.A."/>
            <person name="Chapman S."/>
            <person name="Coulson R."/>
            <person name="Coutinho P.M."/>
            <person name="Danchin E.G."/>
            <person name="Diener A."/>
            <person name="Gale L.R."/>
            <person name="Gardiner D.M."/>
            <person name="Goff S."/>
            <person name="Hammond-Kosack K.E."/>
            <person name="Hilburn K."/>
            <person name="Hua-Van A."/>
            <person name="Jonkers W."/>
            <person name="Kazan K."/>
            <person name="Kodira C.D."/>
            <person name="Koehrsen M."/>
            <person name="Kumar L."/>
            <person name="Lee Y.H."/>
            <person name="Li L."/>
            <person name="Manners J.M."/>
            <person name="Miranda-Saavedra D."/>
            <person name="Mukherjee M."/>
            <person name="Park G."/>
            <person name="Park J."/>
            <person name="Park S.Y."/>
            <person name="Proctor R.H."/>
            <person name="Regev A."/>
            <person name="Ruiz-Roldan M.C."/>
            <person name="Sain D."/>
            <person name="Sakthikumar S."/>
            <person name="Sykes S."/>
            <person name="Schwartz D.C."/>
            <person name="Turgeon B.G."/>
            <person name="Wapinski I."/>
            <person name="Yoder O."/>
            <person name="Young S."/>
            <person name="Zeng Q."/>
            <person name="Zhou S."/>
            <person name="Galagan J."/>
            <person name="Cuomo C.A."/>
            <person name="Kistler H.C."/>
            <person name="Rep M."/>
        </authorList>
    </citation>
    <scope>NUCLEOTIDE SEQUENCE [LARGE SCALE GENOMIC DNA]</scope>
    <source>
        <strain evidence="1">4287</strain>
    </source>
</reference>
<proteinExistence type="predicted"/>
<evidence type="ECO:0000313" key="2">
    <source>
        <dbReference type="Proteomes" id="UP000009097"/>
    </source>
</evidence>